<evidence type="ECO:0000256" key="1">
    <source>
        <dbReference type="SAM" id="SignalP"/>
    </source>
</evidence>
<dbReference type="InterPro" id="IPR029058">
    <property type="entry name" value="AB_hydrolase_fold"/>
</dbReference>
<dbReference type="RefSeq" id="WP_093306347.1">
    <property type="nucleotide sequence ID" value="NZ_FOOH01000034.1"/>
</dbReference>
<sequence length="316" mass="35034">MRNSILSLFLIFFGNFIVSAQEKTFTEEEITVDKFTDGTLTSPSEFENPSLVIFIQGSGPTNRDGNSPEGMNNKSDFAKKIAHELAAEGIASFRFDKRIMKAKELNLDSLSFEDLILDVENILIHFKKDRNFSNIIIAGHSQGSLIGILASKNNADALISIAGAGESIDNILAAQLSAQLPQLKDDIEQALKEIKENGSSSNYPSILGSLFSPQNQAFLASWIKYDPAEEIAKLQIPVLIINGTNDAQVKEEQAELLHTAAENSELVLLENMNHVFRKVNSKDLTKNYQTYNNPELPLHPEIIPVLTDFIKNLENK</sequence>
<dbReference type="EMBL" id="FOOH01000034">
    <property type="protein sequence ID" value="SFG17850.1"/>
    <property type="molecule type" value="Genomic_DNA"/>
</dbReference>
<dbReference type="Proteomes" id="UP000199116">
    <property type="component" value="Unassembled WGS sequence"/>
</dbReference>
<dbReference type="Gene3D" id="3.40.50.1820">
    <property type="entry name" value="alpha/beta hydrolase"/>
    <property type="match status" value="1"/>
</dbReference>
<dbReference type="GO" id="GO:0052689">
    <property type="term" value="F:carboxylic ester hydrolase activity"/>
    <property type="evidence" value="ECO:0007669"/>
    <property type="project" value="TreeGrafter"/>
</dbReference>
<feature type="domain" description="Serine aminopeptidase S33" evidence="2">
    <location>
        <begin position="70"/>
        <end position="274"/>
    </location>
</feature>
<accession>A0A1I2PQF7</accession>
<dbReference type="PANTHER" id="PTHR43265">
    <property type="entry name" value="ESTERASE ESTD"/>
    <property type="match status" value="1"/>
</dbReference>
<reference evidence="4" key="1">
    <citation type="submission" date="2016-10" db="EMBL/GenBank/DDBJ databases">
        <authorList>
            <person name="Varghese N."/>
            <person name="Submissions S."/>
        </authorList>
    </citation>
    <scope>NUCLEOTIDE SEQUENCE [LARGE SCALE GENOMIC DNA]</scope>
    <source>
        <strain evidence="4">DSM 23515</strain>
    </source>
</reference>
<evidence type="ECO:0000313" key="4">
    <source>
        <dbReference type="Proteomes" id="UP000199116"/>
    </source>
</evidence>
<dbReference type="SUPFAM" id="SSF53474">
    <property type="entry name" value="alpha/beta-Hydrolases"/>
    <property type="match status" value="1"/>
</dbReference>
<dbReference type="Pfam" id="PF12146">
    <property type="entry name" value="Hydrolase_4"/>
    <property type="match status" value="1"/>
</dbReference>
<keyword evidence="1" id="KW-0732">Signal</keyword>
<dbReference type="PANTHER" id="PTHR43265:SF1">
    <property type="entry name" value="ESTERASE ESTD"/>
    <property type="match status" value="1"/>
</dbReference>
<name>A0A1I2PQF7_9FLAO</name>
<proteinExistence type="predicted"/>
<evidence type="ECO:0000259" key="2">
    <source>
        <dbReference type="Pfam" id="PF12146"/>
    </source>
</evidence>
<dbReference type="InterPro" id="IPR022742">
    <property type="entry name" value="Hydrolase_4"/>
</dbReference>
<feature type="chain" id="PRO_5011704541" description="Serine aminopeptidase S33 domain-containing protein" evidence="1">
    <location>
        <begin position="21"/>
        <end position="316"/>
    </location>
</feature>
<keyword evidence="4" id="KW-1185">Reference proteome</keyword>
<evidence type="ECO:0000313" key="3">
    <source>
        <dbReference type="EMBL" id="SFG17850.1"/>
    </source>
</evidence>
<gene>
    <name evidence="3" type="ORF">SAMN04488033_1348</name>
</gene>
<feature type="signal peptide" evidence="1">
    <location>
        <begin position="1"/>
        <end position="20"/>
    </location>
</feature>
<protein>
    <recommendedName>
        <fullName evidence="2">Serine aminopeptidase S33 domain-containing protein</fullName>
    </recommendedName>
</protein>
<organism evidence="3 4">
    <name type="scientific">Salegentibacter agarivorans</name>
    <dbReference type="NCBI Taxonomy" id="345907"/>
    <lineage>
        <taxon>Bacteria</taxon>
        <taxon>Pseudomonadati</taxon>
        <taxon>Bacteroidota</taxon>
        <taxon>Flavobacteriia</taxon>
        <taxon>Flavobacteriales</taxon>
        <taxon>Flavobacteriaceae</taxon>
        <taxon>Salegentibacter</taxon>
    </lineage>
</organism>
<dbReference type="AlphaFoldDB" id="A0A1I2PQF7"/>
<dbReference type="InterPro" id="IPR053145">
    <property type="entry name" value="AB_hydrolase_Est10"/>
</dbReference>